<evidence type="ECO:0000256" key="10">
    <source>
        <dbReference type="RuleBase" id="RU366032"/>
    </source>
</evidence>
<dbReference type="Gene3D" id="1.20.140.20">
    <property type="entry name" value="Alpha-ketoacid/pyruvate dehydrogenase kinase, N-terminal domain"/>
    <property type="match status" value="1"/>
</dbReference>
<evidence type="ECO:0000313" key="13">
    <source>
        <dbReference type="Proteomes" id="UP000235965"/>
    </source>
</evidence>
<comment type="catalytic activity">
    <reaction evidence="9">
        <text>L-seryl-[pyruvate dehydrogenase E1 alpha subunit] + ATP = O-phospho-L-seryl-[pyruvate dehydrogenase E1 alpha subunit] + ADP + H(+)</text>
        <dbReference type="Rhea" id="RHEA:23052"/>
        <dbReference type="Rhea" id="RHEA-COMP:13689"/>
        <dbReference type="Rhea" id="RHEA-COMP:13690"/>
        <dbReference type="ChEBI" id="CHEBI:15378"/>
        <dbReference type="ChEBI" id="CHEBI:29999"/>
        <dbReference type="ChEBI" id="CHEBI:30616"/>
        <dbReference type="ChEBI" id="CHEBI:83421"/>
        <dbReference type="ChEBI" id="CHEBI:456216"/>
        <dbReference type="EC" id="2.7.11.2"/>
    </reaction>
</comment>
<comment type="similarity">
    <text evidence="2 10">Belongs to the PDK/BCKDK protein kinase family.</text>
</comment>
<dbReference type="InterPro" id="IPR018955">
    <property type="entry name" value="BCDHK/PDK_N"/>
</dbReference>
<dbReference type="InterPro" id="IPR005467">
    <property type="entry name" value="His_kinase_dom"/>
</dbReference>
<dbReference type="CDD" id="cd16929">
    <property type="entry name" value="HATPase_PDK-like"/>
    <property type="match status" value="1"/>
</dbReference>
<organism evidence="12 13">
    <name type="scientific">Cryptotermes secundus</name>
    <dbReference type="NCBI Taxonomy" id="105785"/>
    <lineage>
        <taxon>Eukaryota</taxon>
        <taxon>Metazoa</taxon>
        <taxon>Ecdysozoa</taxon>
        <taxon>Arthropoda</taxon>
        <taxon>Hexapoda</taxon>
        <taxon>Insecta</taxon>
        <taxon>Pterygota</taxon>
        <taxon>Neoptera</taxon>
        <taxon>Polyneoptera</taxon>
        <taxon>Dictyoptera</taxon>
        <taxon>Blattodea</taxon>
        <taxon>Blattoidea</taxon>
        <taxon>Termitoidae</taxon>
        <taxon>Kalotermitidae</taxon>
        <taxon>Cryptotermitinae</taxon>
        <taxon>Cryptotermes</taxon>
    </lineage>
</organism>
<keyword evidence="4 10" id="KW-0547">Nucleotide-binding</keyword>
<dbReference type="InterPro" id="IPR039028">
    <property type="entry name" value="BCKD/PDK"/>
</dbReference>
<dbReference type="InterPro" id="IPR036890">
    <property type="entry name" value="HATPase_C_sf"/>
</dbReference>
<dbReference type="FunCoup" id="A0A2J7RKE6">
    <property type="interactions" value="1002"/>
</dbReference>
<dbReference type="GO" id="GO:0005524">
    <property type="term" value="F:ATP binding"/>
    <property type="evidence" value="ECO:0007669"/>
    <property type="project" value="UniProtKB-UniRule"/>
</dbReference>
<dbReference type="InParanoid" id="A0A2J7RKE6"/>
<dbReference type="GO" id="GO:0005759">
    <property type="term" value="C:mitochondrial matrix"/>
    <property type="evidence" value="ECO:0007669"/>
    <property type="project" value="UniProtKB-SubCell"/>
</dbReference>
<dbReference type="EC" id="2.7.11.-" evidence="10"/>
<sequence>MQRKVILVFIREEARFCVVVVLLHVIFHSAKRHITMRLTPKVSANITKMVDFYSQFNPSPLSIKQFIDFGLSACQRKSFVFLRKELPVRLANIMKEIHLLPDHLLRMPSVNLVNQWYVRSFQEILEFEKTDVSDGVLDTFCQALVKIRNRHTDVVQTMAQGVLELKESHKVDHQIENSIQYFLDRFYMSRISIRMLINQHTLLFGGQLNDSRHVGCIDPQCDLVGVVKDAYENARFLCDQYYLASPDLIVKEHNELEHGVPIRIVYVPSHLYHMLFELFKNSMRAVIEHHGSNAEHHPPIEVTVVKGREDICVKMSDRGGGIPRSQTDLLFNYMYSTAPQPPKSDAHTVPLAGYGYGLPISRLYARYFHGDLVLLSCEGYGTDTVIYMKALSNEANELLPIFNKTSSKYYRASIPTADWSNASSNMGIRHMTTTSPRRQTVMQNESAHAQC</sequence>
<dbReference type="PANTHER" id="PTHR11947">
    <property type="entry name" value="PYRUVATE DEHYDROGENASE KINASE"/>
    <property type="match status" value="1"/>
</dbReference>
<dbReference type="GO" id="GO:0004740">
    <property type="term" value="F:pyruvate dehydrogenase (acetyl-transferring) kinase activity"/>
    <property type="evidence" value="ECO:0007669"/>
    <property type="project" value="UniProtKB-EC"/>
</dbReference>
<dbReference type="InterPro" id="IPR003594">
    <property type="entry name" value="HATPase_dom"/>
</dbReference>
<evidence type="ECO:0000256" key="7">
    <source>
        <dbReference type="ARBA" id="ARBA00022946"/>
    </source>
</evidence>
<dbReference type="SUPFAM" id="SSF55874">
    <property type="entry name" value="ATPase domain of HSP90 chaperone/DNA topoisomerase II/histidine kinase"/>
    <property type="match status" value="1"/>
</dbReference>
<dbReference type="OrthoDB" id="241648at2759"/>
<keyword evidence="6 10" id="KW-0067">ATP-binding</keyword>
<keyword evidence="12" id="KW-0670">Pyruvate</keyword>
<dbReference type="Pfam" id="PF02518">
    <property type="entry name" value="HATPase_c"/>
    <property type="match status" value="1"/>
</dbReference>
<dbReference type="FunFam" id="3.30.565.10:FF:000007">
    <property type="entry name" value="Mitochondrial pyruvate dehydrogenase kinase isoform 2"/>
    <property type="match status" value="1"/>
</dbReference>
<dbReference type="Pfam" id="PF10436">
    <property type="entry name" value="BCDHK_Adom3"/>
    <property type="match status" value="1"/>
</dbReference>
<keyword evidence="5 10" id="KW-0418">Kinase</keyword>
<dbReference type="PROSITE" id="PS50109">
    <property type="entry name" value="HIS_KIN"/>
    <property type="match status" value="1"/>
</dbReference>
<protein>
    <recommendedName>
        <fullName evidence="10">Protein-serine/threonine kinase</fullName>
        <ecNumber evidence="10">2.7.11.-</ecNumber>
    </recommendedName>
</protein>
<dbReference type="AlphaFoldDB" id="A0A2J7RKE6"/>
<keyword evidence="13" id="KW-1185">Reference proteome</keyword>
<keyword evidence="7" id="KW-0809">Transit peptide</keyword>
<dbReference type="EMBL" id="NEVH01002981">
    <property type="protein sequence ID" value="PNF41302.1"/>
    <property type="molecule type" value="Genomic_DNA"/>
</dbReference>
<dbReference type="STRING" id="105785.A0A2J7RKE6"/>
<evidence type="ECO:0000313" key="12">
    <source>
        <dbReference type="EMBL" id="PNF41302.1"/>
    </source>
</evidence>
<dbReference type="Gene3D" id="3.30.565.10">
    <property type="entry name" value="Histidine kinase-like ATPase, C-terminal domain"/>
    <property type="match status" value="1"/>
</dbReference>
<dbReference type="GO" id="GO:0010906">
    <property type="term" value="P:regulation of glucose metabolic process"/>
    <property type="evidence" value="ECO:0007669"/>
    <property type="project" value="TreeGrafter"/>
</dbReference>
<evidence type="ECO:0000256" key="2">
    <source>
        <dbReference type="ARBA" id="ARBA00006155"/>
    </source>
</evidence>
<dbReference type="InterPro" id="IPR036784">
    <property type="entry name" value="AK/P_DHK_N_sf"/>
</dbReference>
<dbReference type="EMBL" id="NEVH01002981">
    <property type="protein sequence ID" value="PNF41303.1"/>
    <property type="molecule type" value="Genomic_DNA"/>
</dbReference>
<evidence type="ECO:0000259" key="11">
    <source>
        <dbReference type="PROSITE" id="PS50109"/>
    </source>
</evidence>
<evidence type="ECO:0000256" key="6">
    <source>
        <dbReference type="ARBA" id="ARBA00022840"/>
    </source>
</evidence>
<name>A0A2J7RKE6_9NEOP</name>
<comment type="caution">
    <text evidence="12">The sequence shown here is derived from an EMBL/GenBank/DDBJ whole genome shotgun (WGS) entry which is preliminary data.</text>
</comment>
<gene>
    <name evidence="12" type="primary">Pdk_1</name>
    <name evidence="12" type="ORF">B7P43_G01441</name>
</gene>
<reference evidence="12 13" key="1">
    <citation type="submission" date="2017-12" db="EMBL/GenBank/DDBJ databases">
        <title>Hemimetabolous genomes reveal molecular basis of termite eusociality.</title>
        <authorList>
            <person name="Harrison M.C."/>
            <person name="Jongepier E."/>
            <person name="Robertson H.M."/>
            <person name="Arning N."/>
            <person name="Bitard-Feildel T."/>
            <person name="Chao H."/>
            <person name="Childers C.P."/>
            <person name="Dinh H."/>
            <person name="Doddapaneni H."/>
            <person name="Dugan S."/>
            <person name="Gowin J."/>
            <person name="Greiner C."/>
            <person name="Han Y."/>
            <person name="Hu H."/>
            <person name="Hughes D.S.T."/>
            <person name="Huylmans A.-K."/>
            <person name="Kemena C."/>
            <person name="Kremer L.P.M."/>
            <person name="Lee S.L."/>
            <person name="Lopez-Ezquerra A."/>
            <person name="Mallet L."/>
            <person name="Monroy-Kuhn J.M."/>
            <person name="Moser A."/>
            <person name="Murali S.C."/>
            <person name="Muzny D.M."/>
            <person name="Otani S."/>
            <person name="Piulachs M.-D."/>
            <person name="Poelchau M."/>
            <person name="Qu J."/>
            <person name="Schaub F."/>
            <person name="Wada-Katsumata A."/>
            <person name="Worley K.C."/>
            <person name="Xie Q."/>
            <person name="Ylla G."/>
            <person name="Poulsen M."/>
            <person name="Gibbs R.A."/>
            <person name="Schal C."/>
            <person name="Richards S."/>
            <person name="Belles X."/>
            <person name="Korb J."/>
            <person name="Bornberg-Bauer E."/>
        </authorList>
    </citation>
    <scope>NUCLEOTIDE SEQUENCE [LARGE SCALE GENOMIC DNA]</scope>
    <source>
        <tissue evidence="12">Whole body</tissue>
    </source>
</reference>
<evidence type="ECO:0000256" key="9">
    <source>
        <dbReference type="ARBA" id="ARBA00048201"/>
    </source>
</evidence>
<evidence type="ECO:0000256" key="4">
    <source>
        <dbReference type="ARBA" id="ARBA00022741"/>
    </source>
</evidence>
<dbReference type="Proteomes" id="UP000235965">
    <property type="component" value="Unassembled WGS sequence"/>
</dbReference>
<feature type="domain" description="Histidine kinase" evidence="11">
    <location>
        <begin position="268"/>
        <end position="392"/>
    </location>
</feature>
<evidence type="ECO:0000256" key="8">
    <source>
        <dbReference type="ARBA" id="ARBA00023128"/>
    </source>
</evidence>
<evidence type="ECO:0000256" key="3">
    <source>
        <dbReference type="ARBA" id="ARBA00022679"/>
    </source>
</evidence>
<evidence type="ECO:0000256" key="1">
    <source>
        <dbReference type="ARBA" id="ARBA00004305"/>
    </source>
</evidence>
<evidence type="ECO:0000256" key="5">
    <source>
        <dbReference type="ARBA" id="ARBA00022777"/>
    </source>
</evidence>
<proteinExistence type="inferred from homology"/>
<comment type="subcellular location">
    <subcellularLocation>
        <location evidence="1 10">Mitochondrion matrix</location>
    </subcellularLocation>
</comment>
<keyword evidence="3 10" id="KW-0808">Transferase</keyword>
<dbReference type="PANTHER" id="PTHR11947:SF3">
    <property type="entry name" value="[PYRUVATE DEHYDROGENASE (ACETYL-TRANSFERRING)] KINASE, MITOCHONDRIAL"/>
    <property type="match status" value="1"/>
</dbReference>
<dbReference type="SMART" id="SM00387">
    <property type="entry name" value="HATPase_c"/>
    <property type="match status" value="1"/>
</dbReference>
<dbReference type="SUPFAM" id="SSF69012">
    <property type="entry name" value="alpha-ketoacid dehydrogenase kinase, N-terminal domain"/>
    <property type="match status" value="1"/>
</dbReference>
<keyword evidence="8 10" id="KW-0496">Mitochondrion</keyword>
<accession>A0A2J7RKE6</accession>